<name>A0ABP3NKW0_SACER</name>
<feature type="region of interest" description="Disordered" evidence="1">
    <location>
        <begin position="46"/>
        <end position="78"/>
    </location>
</feature>
<dbReference type="RefSeq" id="WP_009947393.1">
    <property type="nucleotide sequence ID" value="NZ_BAAAGS010000038.1"/>
</dbReference>
<sequence>MSKRWSSWNTGTKLSAIGALLALLTLLGSSISWLADGLSVRDRLWGKEEPPPATRTTASASADTPAPTTPVAEPESDEVNLLDADAVEGGDYVAVGRATVAGRNPERALVHPGTSVTTYNADGMRELRARAALDDHSQSCAVTFEVRSTARCASAAPCAPARSWN</sequence>
<evidence type="ECO:0000313" key="3">
    <source>
        <dbReference type="Proteomes" id="UP001500729"/>
    </source>
</evidence>
<organism evidence="2 3">
    <name type="scientific">Saccharopolyspora erythraea</name>
    <name type="common">Streptomyces erythraeus</name>
    <dbReference type="NCBI Taxonomy" id="1836"/>
    <lineage>
        <taxon>Bacteria</taxon>
        <taxon>Bacillati</taxon>
        <taxon>Actinomycetota</taxon>
        <taxon>Actinomycetes</taxon>
        <taxon>Pseudonocardiales</taxon>
        <taxon>Pseudonocardiaceae</taxon>
        <taxon>Saccharopolyspora</taxon>
    </lineage>
</organism>
<keyword evidence="3" id="KW-1185">Reference proteome</keyword>
<evidence type="ECO:0000256" key="1">
    <source>
        <dbReference type="SAM" id="MobiDB-lite"/>
    </source>
</evidence>
<feature type="compositionally biased region" description="Low complexity" evidence="1">
    <location>
        <begin position="54"/>
        <end position="73"/>
    </location>
</feature>
<reference evidence="3" key="1">
    <citation type="journal article" date="2019" name="Int. J. Syst. Evol. Microbiol.">
        <title>The Global Catalogue of Microorganisms (GCM) 10K type strain sequencing project: providing services to taxonomists for standard genome sequencing and annotation.</title>
        <authorList>
            <consortium name="The Broad Institute Genomics Platform"/>
            <consortium name="The Broad Institute Genome Sequencing Center for Infectious Disease"/>
            <person name="Wu L."/>
            <person name="Ma J."/>
        </authorList>
    </citation>
    <scope>NUCLEOTIDE SEQUENCE [LARGE SCALE GENOMIC DNA]</scope>
    <source>
        <strain evidence="3">JCM 10303</strain>
    </source>
</reference>
<accession>A0ABP3NKW0</accession>
<proteinExistence type="predicted"/>
<dbReference type="EMBL" id="BAAAGS010000038">
    <property type="protein sequence ID" value="GAA0544890.1"/>
    <property type="molecule type" value="Genomic_DNA"/>
</dbReference>
<dbReference type="Proteomes" id="UP001500729">
    <property type="component" value="Unassembled WGS sequence"/>
</dbReference>
<protein>
    <submittedName>
        <fullName evidence="2">Uncharacterized protein</fullName>
    </submittedName>
</protein>
<comment type="caution">
    <text evidence="2">The sequence shown here is derived from an EMBL/GenBank/DDBJ whole genome shotgun (WGS) entry which is preliminary data.</text>
</comment>
<evidence type="ECO:0000313" key="2">
    <source>
        <dbReference type="EMBL" id="GAA0544890.1"/>
    </source>
</evidence>
<gene>
    <name evidence="2" type="ORF">GCM10009533_49820</name>
</gene>